<evidence type="ECO:0000313" key="5">
    <source>
        <dbReference type="EMBL" id="KAK1410829.1"/>
    </source>
</evidence>
<dbReference type="GO" id="GO:0030247">
    <property type="term" value="F:polysaccharide binding"/>
    <property type="evidence" value="ECO:0007669"/>
    <property type="project" value="InterPro"/>
</dbReference>
<feature type="domain" description="Wall-associated receptor kinase galacturonan-binding" evidence="4">
    <location>
        <begin position="31"/>
        <end position="88"/>
    </location>
</feature>
<evidence type="ECO:0000256" key="3">
    <source>
        <dbReference type="SAM" id="SignalP"/>
    </source>
</evidence>
<dbReference type="InterPro" id="IPR025287">
    <property type="entry name" value="WAK_GUB"/>
</dbReference>
<comment type="subcellular location">
    <subcellularLocation>
        <location evidence="1">Membrane</location>
        <topology evidence="1">Single-pass membrane protein</topology>
    </subcellularLocation>
</comment>
<reference evidence="5" key="1">
    <citation type="journal article" date="2023" name="bioRxiv">
        <title>Improved chromosome-level genome assembly for marigold (Tagetes erecta).</title>
        <authorList>
            <person name="Jiang F."/>
            <person name="Yuan L."/>
            <person name="Wang S."/>
            <person name="Wang H."/>
            <person name="Xu D."/>
            <person name="Wang A."/>
            <person name="Fan W."/>
        </authorList>
    </citation>
    <scope>NUCLEOTIDE SEQUENCE</scope>
    <source>
        <strain evidence="5">WSJ</strain>
        <tissue evidence="5">Leaf</tissue>
    </source>
</reference>
<dbReference type="AlphaFoldDB" id="A0AAD8JU45"/>
<name>A0AAD8JU45_TARER</name>
<protein>
    <recommendedName>
        <fullName evidence="4">Wall-associated receptor kinase galacturonan-binding domain-containing protein</fullName>
    </recommendedName>
</protein>
<proteinExistence type="predicted"/>
<comment type="caution">
    <text evidence="5">The sequence shown here is derived from an EMBL/GenBank/DDBJ whole genome shotgun (WGS) entry which is preliminary data.</text>
</comment>
<feature type="chain" id="PRO_5042277686" description="Wall-associated receptor kinase galacturonan-binding domain-containing protein" evidence="3">
    <location>
        <begin position="23"/>
        <end position="593"/>
    </location>
</feature>
<evidence type="ECO:0000256" key="2">
    <source>
        <dbReference type="ARBA" id="ARBA00022729"/>
    </source>
</evidence>
<evidence type="ECO:0000259" key="4">
    <source>
        <dbReference type="Pfam" id="PF13947"/>
    </source>
</evidence>
<feature type="domain" description="Wall-associated receptor kinase galacturonan-binding" evidence="4">
    <location>
        <begin position="286"/>
        <end position="343"/>
    </location>
</feature>
<dbReference type="Pfam" id="PF13947">
    <property type="entry name" value="GUB_WAK_bind"/>
    <property type="match status" value="2"/>
</dbReference>
<feature type="signal peptide" evidence="3">
    <location>
        <begin position="1"/>
        <end position="22"/>
    </location>
</feature>
<gene>
    <name evidence="5" type="ORF">QVD17_37370</name>
</gene>
<dbReference type="GO" id="GO:0016020">
    <property type="term" value="C:membrane"/>
    <property type="evidence" value="ECO:0007669"/>
    <property type="project" value="UniProtKB-SubCell"/>
</dbReference>
<evidence type="ECO:0000256" key="1">
    <source>
        <dbReference type="ARBA" id="ARBA00004167"/>
    </source>
</evidence>
<dbReference type="PANTHER" id="PTHR33491">
    <property type="entry name" value="OSJNBA0016N04.9 PROTEIN"/>
    <property type="match status" value="1"/>
</dbReference>
<dbReference type="EMBL" id="JAUHHV010000010">
    <property type="protein sequence ID" value="KAK1410829.1"/>
    <property type="molecule type" value="Genomic_DNA"/>
</dbReference>
<sequence>MKLSLANYLHLLLLLCVSTSLATPKYAKTGCSDKCGNVRIPYPFGIGARCSVNHWYNIDCSSSTPYLPAFNNLKVLGVDLRNQTVTVSTTRIPDCKKPVWNSNEIMGVDLGRSPFLFSKSHNTFVFEGCGTAAIMANGSVVTGCSTACPNVSRSDIKNCYGVRCCQTEIPRYLKSYNINITRSGEDDGACGSAFWVDKTSYEEGRFSDPLTITNASGIPISLLWTLSESDQITCCDDRTRILRRFDVFNSTPVDTWKCNYNTKSSELNPYLIDGCTVTPKYAKTGCNDKCGNVTIPYPFGIGADCSVNQWYTVDCNFSTPYLPALNHLKVLDVSLDNQIVTISTKRPRVSNCQKRVWNSSEIMGVDLDGSPFLFSKSHNKFVFEGCGTATMINNGSVLTGCSTACHSLTPSDRNNCFGNACCQTSFDYYFKSFNINLTNLKEEDGACGSAFLVDETSYEEGTFSDPFSSTNTSSVPISLTWTLSDSDKVTCCIEDERLVLRMFTGTPVYTWKCSMHSFSEGNPYLKDGCKDGAVGSEDPTDECRRCKDSGGNCRREKMYDIDGFLFSDDFSCYHESRTSLGVILGRNNHVTGS</sequence>
<evidence type="ECO:0000313" key="6">
    <source>
        <dbReference type="Proteomes" id="UP001229421"/>
    </source>
</evidence>
<keyword evidence="2 3" id="KW-0732">Signal</keyword>
<accession>A0AAD8JU45</accession>
<organism evidence="5 6">
    <name type="scientific">Tagetes erecta</name>
    <name type="common">African marigold</name>
    <dbReference type="NCBI Taxonomy" id="13708"/>
    <lineage>
        <taxon>Eukaryota</taxon>
        <taxon>Viridiplantae</taxon>
        <taxon>Streptophyta</taxon>
        <taxon>Embryophyta</taxon>
        <taxon>Tracheophyta</taxon>
        <taxon>Spermatophyta</taxon>
        <taxon>Magnoliopsida</taxon>
        <taxon>eudicotyledons</taxon>
        <taxon>Gunneridae</taxon>
        <taxon>Pentapetalae</taxon>
        <taxon>asterids</taxon>
        <taxon>campanulids</taxon>
        <taxon>Asterales</taxon>
        <taxon>Asteraceae</taxon>
        <taxon>Asteroideae</taxon>
        <taxon>Heliantheae alliance</taxon>
        <taxon>Tageteae</taxon>
        <taxon>Tagetes</taxon>
    </lineage>
</organism>
<dbReference type="Proteomes" id="UP001229421">
    <property type="component" value="Unassembled WGS sequence"/>
</dbReference>
<keyword evidence="6" id="KW-1185">Reference proteome</keyword>